<gene>
    <name evidence="3" type="ORF">SEMRO_1109_G242240.1</name>
</gene>
<dbReference type="OrthoDB" id="44223at2759"/>
<dbReference type="AlphaFoldDB" id="A0A9N8HPW0"/>
<feature type="region of interest" description="Disordered" evidence="1">
    <location>
        <begin position="169"/>
        <end position="188"/>
    </location>
</feature>
<evidence type="ECO:0000313" key="4">
    <source>
        <dbReference type="Proteomes" id="UP001153069"/>
    </source>
</evidence>
<feature type="chain" id="PRO_5040404264" evidence="2">
    <location>
        <begin position="27"/>
        <end position="359"/>
    </location>
</feature>
<reference evidence="3" key="1">
    <citation type="submission" date="2020-06" db="EMBL/GenBank/DDBJ databases">
        <authorList>
            <consortium name="Plant Systems Biology data submission"/>
        </authorList>
    </citation>
    <scope>NUCLEOTIDE SEQUENCE</scope>
    <source>
        <strain evidence="3">D6</strain>
    </source>
</reference>
<comment type="caution">
    <text evidence="3">The sequence shown here is derived from an EMBL/GenBank/DDBJ whole genome shotgun (WGS) entry which is preliminary data.</text>
</comment>
<organism evidence="3 4">
    <name type="scientific">Seminavis robusta</name>
    <dbReference type="NCBI Taxonomy" id="568900"/>
    <lineage>
        <taxon>Eukaryota</taxon>
        <taxon>Sar</taxon>
        <taxon>Stramenopiles</taxon>
        <taxon>Ochrophyta</taxon>
        <taxon>Bacillariophyta</taxon>
        <taxon>Bacillariophyceae</taxon>
        <taxon>Bacillariophycidae</taxon>
        <taxon>Naviculales</taxon>
        <taxon>Naviculaceae</taxon>
        <taxon>Seminavis</taxon>
    </lineage>
</organism>
<accession>A0A9N8HPW0</accession>
<feature type="region of interest" description="Disordered" evidence="1">
    <location>
        <begin position="93"/>
        <end position="112"/>
    </location>
</feature>
<evidence type="ECO:0000256" key="1">
    <source>
        <dbReference type="SAM" id="MobiDB-lite"/>
    </source>
</evidence>
<keyword evidence="4" id="KW-1185">Reference proteome</keyword>
<dbReference type="Proteomes" id="UP001153069">
    <property type="component" value="Unassembled WGS sequence"/>
</dbReference>
<dbReference type="EMBL" id="CAICTM010001107">
    <property type="protein sequence ID" value="CAB9520510.1"/>
    <property type="molecule type" value="Genomic_DNA"/>
</dbReference>
<protein>
    <submittedName>
        <fullName evidence="3">Uncharacterized protein</fullName>
    </submittedName>
</protein>
<feature type="signal peptide" evidence="2">
    <location>
        <begin position="1"/>
        <end position="26"/>
    </location>
</feature>
<proteinExistence type="predicted"/>
<evidence type="ECO:0000256" key="2">
    <source>
        <dbReference type="SAM" id="SignalP"/>
    </source>
</evidence>
<name>A0A9N8HPW0_9STRA</name>
<evidence type="ECO:0000313" key="3">
    <source>
        <dbReference type="EMBL" id="CAB9520510.1"/>
    </source>
</evidence>
<sequence>MTPLLRRLLFVAYLLIGWRNCRLAMAMVVEESMVAKRWQRANSLESSTDKVPIFSSLSICTCSSRRSMMATALALPVLVAIPTVGSCEEALPFQDKEEDDGDNKRGGKPFAPASALLPATQLKLAVDQLYDLSQSLDDKTASTQQQQKYQTLQQMSQLWKNRPPLFTTTTSAKQQQRLPPRASPSTAQLTTGISSANKQQYQANRKDLTSLPDRMAAMLNQADVERQWGMLQYQESKLESNNELRAALNYYTSQLEFGQAYLLTASKETRKQLIRNDQLPSLTAVITADLDLRDLYRNDFLTAMDDAIAEMEYQLKLTPQEVDVTDVVELLEQAHTALSKWFGLIALSDVQEAVETVRQ</sequence>
<keyword evidence="2" id="KW-0732">Signal</keyword>